<keyword evidence="4" id="KW-0804">Transcription</keyword>
<dbReference type="EMBL" id="JBBWWQ010000010">
    <property type="protein sequence ID" value="KAK8936630.1"/>
    <property type="molecule type" value="Genomic_DNA"/>
</dbReference>
<evidence type="ECO:0000256" key="6">
    <source>
        <dbReference type="ARBA" id="ARBA00058775"/>
    </source>
</evidence>
<evidence type="ECO:0000256" key="4">
    <source>
        <dbReference type="ARBA" id="ARBA00023163"/>
    </source>
</evidence>
<evidence type="ECO:0000313" key="10">
    <source>
        <dbReference type="Proteomes" id="UP001418222"/>
    </source>
</evidence>
<feature type="region of interest" description="Disordered" evidence="7">
    <location>
        <begin position="316"/>
        <end position="345"/>
    </location>
</feature>
<comment type="similarity">
    <text evidence="2">Belongs to the TAF4 family.</text>
</comment>
<dbReference type="AlphaFoldDB" id="A0AAP0BF66"/>
<dbReference type="PANTHER" id="PTHR15138:SF14">
    <property type="entry name" value="TRANSCRIPTION INITIATION FACTOR TFIID SUBUNIT 4"/>
    <property type="match status" value="1"/>
</dbReference>
<dbReference type="CDD" id="cd08045">
    <property type="entry name" value="HFD_TAF4"/>
    <property type="match status" value="1"/>
</dbReference>
<feature type="region of interest" description="Disordered" evidence="7">
    <location>
        <begin position="122"/>
        <end position="210"/>
    </location>
</feature>
<dbReference type="GO" id="GO:0003677">
    <property type="term" value="F:DNA binding"/>
    <property type="evidence" value="ECO:0007669"/>
    <property type="project" value="TreeGrafter"/>
</dbReference>
<evidence type="ECO:0000256" key="5">
    <source>
        <dbReference type="ARBA" id="ARBA00023242"/>
    </source>
</evidence>
<feature type="region of interest" description="Disordered" evidence="7">
    <location>
        <begin position="559"/>
        <end position="586"/>
    </location>
</feature>
<comment type="subcellular location">
    <subcellularLocation>
        <location evidence="1">Nucleus</location>
    </subcellularLocation>
</comment>
<sequence length="943" mass="104893">MWTTNQNNEDSAVGSRLSLHYSLNHHEPPTEHRTFVTSSNNLHTRTNRRRGRPPTHTTTQQRREATNARRREIRRNRQSIDASTSAVLIQRGYPGKGMQGTENQHSQSLEQHLSRIEQDLGVSEKDQVTDSESSQHLSHVGYSHSDKPQSSERNPSQTVENDETKTSEKVSVHHHKQERTQTSTGQHPNSSQQLNAQKSSSSNEDNNPHSLLHLNIQQPQASSEGINSARQMKNMPSIPFHMLIPILRPHLDKDRSMQVHTIFSKLRTNEVSKDDFLRVVRNIVGDQMLRQAAQKLQMQLQAHASRQMNPNLYSLQYQKGQNSPPRQPHVPSSAFQRQTESCFPTLDNSIQKTREVDSKSDGKAMHTCQTLSVGLNAANQERGSAMASLQAVNKLPQHAQVPQSSFPMYGTTPSNFHSHPYPRPSISAQVPPQKLQGQVSQTRQALHAQGIVATQLGSSQLMGVAHMPKYEIQNNGNESKRMHGGSLSSHVLPQQSSGALLPYQNKEQCSTSMMSLVKPEVMDLIFEPLGKSLTAPESSSFGIGDIEQNAQQSSRMGFSTPITAVGNHTSGTAPTGDGTTQISSSTPLLVSGITAKTPLKKTSVGQKKPLEAAGTSPPSSKKQKTTGAFHDQSIDQLNDVTAVSGVNLREEEEQLLCAPKEESRASEASRRVVQEEEERLVLQRGSLQKKLAEITSKCGLKSIGGDVERCLSMCVEERLRGLVSYLIKLSKQRVDSERARHRFVVTSDVGRQILSINKKIKDDWDKKQVEEAEKLKKVNDAEGKMVGEAEDREKEKERDELRPKATTTKANKEEDDKMRTTAANVAARAAVGGDDMLSKWQLMAEQARQKREGLDISSWSHSAKTASNKATPSFRRLEQLESEKKGGNRKSLRNQGGMPQHHIKVPHHISVKDVISALEREPQMAKSSLLYRLYERKPADPTV</sequence>
<dbReference type="InterPro" id="IPR022003">
    <property type="entry name" value="RST"/>
</dbReference>
<proteinExistence type="inferred from homology"/>
<organism evidence="9 10">
    <name type="scientific">Platanthera zijinensis</name>
    <dbReference type="NCBI Taxonomy" id="2320716"/>
    <lineage>
        <taxon>Eukaryota</taxon>
        <taxon>Viridiplantae</taxon>
        <taxon>Streptophyta</taxon>
        <taxon>Embryophyta</taxon>
        <taxon>Tracheophyta</taxon>
        <taxon>Spermatophyta</taxon>
        <taxon>Magnoliopsida</taxon>
        <taxon>Liliopsida</taxon>
        <taxon>Asparagales</taxon>
        <taxon>Orchidaceae</taxon>
        <taxon>Orchidoideae</taxon>
        <taxon>Orchideae</taxon>
        <taxon>Orchidinae</taxon>
        <taxon>Platanthera</taxon>
    </lineage>
</organism>
<evidence type="ECO:0000313" key="9">
    <source>
        <dbReference type="EMBL" id="KAK8936630.1"/>
    </source>
</evidence>
<feature type="compositionally biased region" description="Polar residues" evidence="7">
    <location>
        <begin position="333"/>
        <end position="345"/>
    </location>
</feature>
<dbReference type="InterPro" id="IPR007900">
    <property type="entry name" value="TAF4_C"/>
</dbReference>
<feature type="compositionally biased region" description="Basic and acidic residues" evidence="7">
    <location>
        <begin position="61"/>
        <end position="70"/>
    </location>
</feature>
<dbReference type="Gene3D" id="1.10.20.10">
    <property type="entry name" value="Histone, subunit A"/>
    <property type="match status" value="1"/>
</dbReference>
<feature type="compositionally biased region" description="Basic and acidic residues" evidence="7">
    <location>
        <begin position="875"/>
        <end position="886"/>
    </location>
</feature>
<feature type="region of interest" description="Disordered" evidence="7">
    <location>
        <begin position="855"/>
        <end position="907"/>
    </location>
</feature>
<feature type="domain" description="RST" evidence="8">
    <location>
        <begin position="231"/>
        <end position="302"/>
    </location>
</feature>
<feature type="compositionally biased region" description="Basic and acidic residues" evidence="7">
    <location>
        <begin position="24"/>
        <end position="34"/>
    </location>
</feature>
<evidence type="ECO:0000256" key="7">
    <source>
        <dbReference type="SAM" id="MobiDB-lite"/>
    </source>
</evidence>
<reference evidence="9 10" key="1">
    <citation type="journal article" date="2022" name="Nat. Plants">
        <title>Genomes of leafy and leafless Platanthera orchids illuminate the evolution of mycoheterotrophy.</title>
        <authorList>
            <person name="Li M.H."/>
            <person name="Liu K.W."/>
            <person name="Li Z."/>
            <person name="Lu H.C."/>
            <person name="Ye Q.L."/>
            <person name="Zhang D."/>
            <person name="Wang J.Y."/>
            <person name="Li Y.F."/>
            <person name="Zhong Z.M."/>
            <person name="Liu X."/>
            <person name="Yu X."/>
            <person name="Liu D.K."/>
            <person name="Tu X.D."/>
            <person name="Liu B."/>
            <person name="Hao Y."/>
            <person name="Liao X.Y."/>
            <person name="Jiang Y.T."/>
            <person name="Sun W.H."/>
            <person name="Chen J."/>
            <person name="Chen Y.Q."/>
            <person name="Ai Y."/>
            <person name="Zhai J.W."/>
            <person name="Wu S.S."/>
            <person name="Zhou Z."/>
            <person name="Hsiao Y.Y."/>
            <person name="Wu W.L."/>
            <person name="Chen Y.Y."/>
            <person name="Lin Y.F."/>
            <person name="Hsu J.L."/>
            <person name="Li C.Y."/>
            <person name="Wang Z.W."/>
            <person name="Zhao X."/>
            <person name="Zhong W.Y."/>
            <person name="Ma X.K."/>
            <person name="Ma L."/>
            <person name="Huang J."/>
            <person name="Chen G.Z."/>
            <person name="Huang M.Z."/>
            <person name="Huang L."/>
            <person name="Peng D.H."/>
            <person name="Luo Y.B."/>
            <person name="Zou S.Q."/>
            <person name="Chen S.P."/>
            <person name="Lan S."/>
            <person name="Tsai W.C."/>
            <person name="Van de Peer Y."/>
            <person name="Liu Z.J."/>
        </authorList>
    </citation>
    <scope>NUCLEOTIDE SEQUENCE [LARGE SCALE GENOMIC DNA]</scope>
    <source>
        <strain evidence="9">Lor287</strain>
    </source>
</reference>
<dbReference type="PANTHER" id="PTHR15138">
    <property type="entry name" value="TRANSCRIPTION INITIATION FACTOR TFIID SUBUNIT 4"/>
    <property type="match status" value="1"/>
</dbReference>
<keyword evidence="5" id="KW-0539">Nucleus</keyword>
<feature type="compositionally biased region" description="Basic and acidic residues" evidence="7">
    <location>
        <begin position="162"/>
        <end position="171"/>
    </location>
</feature>
<gene>
    <name evidence="9" type="ORF">KSP39_PZI011736</name>
</gene>
<feature type="region of interest" description="Disordered" evidence="7">
    <location>
        <begin position="600"/>
        <end position="633"/>
    </location>
</feature>
<comment type="caution">
    <text evidence="9">The sequence shown here is derived from an EMBL/GenBank/DDBJ whole genome shotgun (WGS) entry which is preliminary data.</text>
</comment>
<dbReference type="GO" id="GO:0005669">
    <property type="term" value="C:transcription factor TFIID complex"/>
    <property type="evidence" value="ECO:0007669"/>
    <property type="project" value="InterPro"/>
</dbReference>
<dbReference type="Pfam" id="PF05236">
    <property type="entry name" value="TAF4"/>
    <property type="match status" value="1"/>
</dbReference>
<keyword evidence="10" id="KW-1185">Reference proteome</keyword>
<feature type="region of interest" description="Disordered" evidence="7">
    <location>
        <begin position="23"/>
        <end position="87"/>
    </location>
</feature>
<feature type="compositionally biased region" description="Basic and acidic residues" evidence="7">
    <location>
        <begin position="782"/>
        <end position="803"/>
    </location>
</feature>
<dbReference type="GO" id="GO:0006367">
    <property type="term" value="P:transcription initiation at RNA polymerase II promoter"/>
    <property type="evidence" value="ECO:0007669"/>
    <property type="project" value="TreeGrafter"/>
</dbReference>
<accession>A0AAP0BF66</accession>
<keyword evidence="3" id="KW-0805">Transcription regulation</keyword>
<dbReference type="FunFam" id="1.10.20.10:FF:000015">
    <property type="entry name" value="Transcription initiation factor TFIID subunit 4B"/>
    <property type="match status" value="1"/>
</dbReference>
<evidence type="ECO:0000256" key="3">
    <source>
        <dbReference type="ARBA" id="ARBA00023015"/>
    </source>
</evidence>
<dbReference type="Proteomes" id="UP001418222">
    <property type="component" value="Unassembled WGS sequence"/>
</dbReference>
<dbReference type="InterPro" id="IPR009072">
    <property type="entry name" value="Histone-fold"/>
</dbReference>
<dbReference type="Pfam" id="PF12174">
    <property type="entry name" value="RST"/>
    <property type="match status" value="1"/>
</dbReference>
<feature type="compositionally biased region" description="Polar residues" evidence="7">
    <location>
        <begin position="180"/>
        <end position="210"/>
    </location>
</feature>
<evidence type="ECO:0000259" key="8">
    <source>
        <dbReference type="PROSITE" id="PS51879"/>
    </source>
</evidence>
<comment type="function">
    <text evidence="6">TAFs are components of the transcription factor IID (TFIID) complex that is essential for mediating regulation of RNA polymerase transcription.</text>
</comment>
<feature type="compositionally biased region" description="Polar residues" evidence="7">
    <location>
        <begin position="857"/>
        <end position="871"/>
    </location>
</feature>
<dbReference type="GO" id="GO:0046982">
    <property type="term" value="F:protein heterodimerization activity"/>
    <property type="evidence" value="ECO:0007669"/>
    <property type="project" value="InterPro"/>
</dbReference>
<dbReference type="InterPro" id="IPR045144">
    <property type="entry name" value="TAF4"/>
</dbReference>
<feature type="region of interest" description="Disordered" evidence="7">
    <location>
        <begin position="782"/>
        <end position="817"/>
    </location>
</feature>
<name>A0AAP0BF66_9ASPA</name>
<evidence type="ECO:0000256" key="2">
    <source>
        <dbReference type="ARBA" id="ARBA00006178"/>
    </source>
</evidence>
<protein>
    <recommendedName>
        <fullName evidence="8">RST domain-containing protein</fullName>
    </recommendedName>
</protein>
<dbReference type="GO" id="GO:0016251">
    <property type="term" value="F:RNA polymerase II general transcription initiation factor activity"/>
    <property type="evidence" value="ECO:0007669"/>
    <property type="project" value="TreeGrafter"/>
</dbReference>
<evidence type="ECO:0000256" key="1">
    <source>
        <dbReference type="ARBA" id="ARBA00004123"/>
    </source>
</evidence>
<dbReference type="PROSITE" id="PS51879">
    <property type="entry name" value="RST"/>
    <property type="match status" value="1"/>
</dbReference>